<feature type="compositionally biased region" description="Basic and acidic residues" evidence="1">
    <location>
        <begin position="24"/>
        <end position="34"/>
    </location>
</feature>
<reference evidence="2 3" key="1">
    <citation type="journal article" date="2010" name="Nature">
        <title>The Ectocarpus genome and the independent evolution of multicellularity in brown algae.</title>
        <authorList>
            <person name="Cock J.M."/>
            <person name="Sterck L."/>
            <person name="Rouze P."/>
            <person name="Scornet D."/>
            <person name="Allen A.E."/>
            <person name="Amoutzias G."/>
            <person name="Anthouard V."/>
            <person name="Artiguenave F."/>
            <person name="Aury J.M."/>
            <person name="Badger J.H."/>
            <person name="Beszteri B."/>
            <person name="Billiau K."/>
            <person name="Bonnet E."/>
            <person name="Bothwell J.H."/>
            <person name="Bowler C."/>
            <person name="Boyen C."/>
            <person name="Brownlee C."/>
            <person name="Carrano C.J."/>
            <person name="Charrier B."/>
            <person name="Cho G.Y."/>
            <person name="Coelho S.M."/>
            <person name="Collen J."/>
            <person name="Corre E."/>
            <person name="Da Silva C."/>
            <person name="Delage L."/>
            <person name="Delaroque N."/>
            <person name="Dittami S.M."/>
            <person name="Doulbeau S."/>
            <person name="Elias M."/>
            <person name="Farnham G."/>
            <person name="Gachon C.M."/>
            <person name="Gschloessl B."/>
            <person name="Heesch S."/>
            <person name="Jabbari K."/>
            <person name="Jubin C."/>
            <person name="Kawai H."/>
            <person name="Kimura K."/>
            <person name="Kloareg B."/>
            <person name="Kupper F.C."/>
            <person name="Lang D."/>
            <person name="Le Bail A."/>
            <person name="Leblanc C."/>
            <person name="Lerouge P."/>
            <person name="Lohr M."/>
            <person name="Lopez P.J."/>
            <person name="Martens C."/>
            <person name="Maumus F."/>
            <person name="Michel G."/>
            <person name="Miranda-Saavedra D."/>
            <person name="Morales J."/>
            <person name="Moreau H."/>
            <person name="Motomura T."/>
            <person name="Nagasato C."/>
            <person name="Napoli C.A."/>
            <person name="Nelson D.R."/>
            <person name="Nyvall-Collen P."/>
            <person name="Peters A.F."/>
            <person name="Pommier C."/>
            <person name="Potin P."/>
            <person name="Poulain J."/>
            <person name="Quesneville H."/>
            <person name="Read B."/>
            <person name="Rensing S.A."/>
            <person name="Ritter A."/>
            <person name="Rousvoal S."/>
            <person name="Samanta M."/>
            <person name="Samson G."/>
            <person name="Schroeder D.C."/>
            <person name="Segurens B."/>
            <person name="Strittmatter M."/>
            <person name="Tonon T."/>
            <person name="Tregear J.W."/>
            <person name="Valentin K."/>
            <person name="von Dassow P."/>
            <person name="Yamagishi T."/>
            <person name="Van de Peer Y."/>
            <person name="Wincker P."/>
        </authorList>
    </citation>
    <scope>NUCLEOTIDE SEQUENCE [LARGE SCALE GENOMIC DNA]</scope>
    <source>
        <strain evidence="3">Ec32 / CCAP1310/4</strain>
    </source>
</reference>
<keyword evidence="3" id="KW-1185">Reference proteome</keyword>
<feature type="compositionally biased region" description="Low complexity" evidence="1">
    <location>
        <begin position="147"/>
        <end position="160"/>
    </location>
</feature>
<feature type="compositionally biased region" description="Polar residues" evidence="1">
    <location>
        <begin position="114"/>
        <end position="136"/>
    </location>
</feature>
<sequence length="419" mass="45232">MASVIGRSASLTIDDSFHFEREQRRWSYRTKESDGGDDIGSRRKLMHSSSTRSTRSTRSRNLVRSKSIAGGEGCRAHAPSASSSSPSKGKQMLRSVVGFLSRAKSAKPRKPRSFTMTVPASPASSLSRTNSESSASAHEGCQDDDSGSSARGSAHGHGAATSRPRVSFVTDVTTVFIEQMKEEEVRNTFYCRTEYAAFKEAYRRHRDNNPDWCRGNDVLPCNCDACRDDLVEGGPHIYSAAVSSAGGGASSSQADAHMGKEDGPYDHAPPPPPNPYAHDGRSGGDGSEQPECHHEPPSPVGAVFQDSPEKEEEDSGSSGGGGFEYAAETRPTQRPCPAPEGRNRRLHSHTRSRTWGVGSISLAVPPATRSHNRGGSLDDWGVTSSVREAVKCHGEGYAYKTLRLQGFSDLYIKTHFLPS</sequence>
<accession>D8LRI1</accession>
<dbReference type="InParanoid" id="D8LRI1"/>
<proteinExistence type="predicted"/>
<feature type="region of interest" description="Disordered" evidence="1">
    <location>
        <begin position="243"/>
        <end position="352"/>
    </location>
</feature>
<dbReference type="EMBL" id="FN649760">
    <property type="protein sequence ID" value="CBN75082.1"/>
    <property type="molecule type" value="Genomic_DNA"/>
</dbReference>
<feature type="compositionally biased region" description="Low complexity" evidence="1">
    <location>
        <begin position="243"/>
        <end position="256"/>
    </location>
</feature>
<protein>
    <submittedName>
        <fullName evidence="2">Uncharacterized protein</fullName>
    </submittedName>
</protein>
<dbReference type="Proteomes" id="UP000002630">
    <property type="component" value="Unassembled WGS sequence"/>
</dbReference>
<evidence type="ECO:0000256" key="1">
    <source>
        <dbReference type="SAM" id="MobiDB-lite"/>
    </source>
</evidence>
<dbReference type="AlphaFoldDB" id="D8LRI1"/>
<name>D8LRI1_ECTSI</name>
<gene>
    <name evidence="2" type="ORF">Esi_0066_0101</name>
</gene>
<dbReference type="OrthoDB" id="10371668at2759"/>
<organism evidence="2 3">
    <name type="scientific">Ectocarpus siliculosus</name>
    <name type="common">Brown alga</name>
    <name type="synonym">Conferva siliculosa</name>
    <dbReference type="NCBI Taxonomy" id="2880"/>
    <lineage>
        <taxon>Eukaryota</taxon>
        <taxon>Sar</taxon>
        <taxon>Stramenopiles</taxon>
        <taxon>Ochrophyta</taxon>
        <taxon>PX clade</taxon>
        <taxon>Phaeophyceae</taxon>
        <taxon>Ectocarpales</taxon>
        <taxon>Ectocarpaceae</taxon>
        <taxon>Ectocarpus</taxon>
    </lineage>
</organism>
<feature type="region of interest" description="Disordered" evidence="1">
    <location>
        <begin position="24"/>
        <end position="162"/>
    </location>
</feature>
<evidence type="ECO:0000313" key="2">
    <source>
        <dbReference type="EMBL" id="CBN75082.1"/>
    </source>
</evidence>
<feature type="compositionally biased region" description="Low complexity" evidence="1">
    <location>
        <begin position="78"/>
        <end position="87"/>
    </location>
</feature>
<evidence type="ECO:0000313" key="3">
    <source>
        <dbReference type="Proteomes" id="UP000002630"/>
    </source>
</evidence>